<evidence type="ECO:0000313" key="1">
    <source>
        <dbReference type="EMBL" id="MBB5711876.1"/>
    </source>
</evidence>
<reference evidence="1 2" key="1">
    <citation type="submission" date="2020-08" db="EMBL/GenBank/DDBJ databases">
        <title>Genomic Encyclopedia of Type Strains, Phase IV (KMG-IV): sequencing the most valuable type-strain genomes for metagenomic binning, comparative biology and taxonomic classification.</title>
        <authorList>
            <person name="Goeker M."/>
        </authorList>
    </citation>
    <scope>NUCLEOTIDE SEQUENCE [LARGE SCALE GENOMIC DNA]</scope>
    <source>
        <strain evidence="1 2">DSM 26736</strain>
    </source>
</reference>
<name>A0A840YNL2_9SPHN</name>
<accession>A0A840YNL2</accession>
<dbReference type="PIRSF" id="PIRSF012608">
    <property type="entry name" value="UCP012608"/>
    <property type="match status" value="1"/>
</dbReference>
<gene>
    <name evidence="1" type="ORF">FHT02_003128</name>
</gene>
<sequence>MLEAGERHLHSGPRTAALIKSWPGDAASAAVALRFNAGVHALARSGRVPRLSALFRREHTDYDGALSDALGEADDFIADWMATPTQTNEVARAGALAAALMVLARDTGKPVELLELGSSCGLNLNLARYRYDLGGVTAGDPDSAVTLRPAWQGSQPPAEPIRIMHARGVDLDPLDPLSAVTRERLLSFVWADQPARMARLEAALEVARNFVPKIERGDALDWLPRQMHDPQSYGICRVVMHSMVEQYFKDADRERFELFLEQAGKGATTERPIARISFEWTPARDEVQLALTQWPSGSKRLLAVCHPYGEWIHWCG</sequence>
<dbReference type="InterPro" id="IPR011200">
    <property type="entry name" value="UCP012608"/>
</dbReference>
<organism evidence="1 2">
    <name type="scientific">Sphingomonas xinjiangensis</name>
    <dbReference type="NCBI Taxonomy" id="643568"/>
    <lineage>
        <taxon>Bacteria</taxon>
        <taxon>Pseudomonadati</taxon>
        <taxon>Pseudomonadota</taxon>
        <taxon>Alphaproteobacteria</taxon>
        <taxon>Sphingomonadales</taxon>
        <taxon>Sphingomonadaceae</taxon>
        <taxon>Sphingomonas</taxon>
    </lineage>
</organism>
<keyword evidence="2" id="KW-1185">Reference proteome</keyword>
<evidence type="ECO:0008006" key="3">
    <source>
        <dbReference type="Google" id="ProtNLM"/>
    </source>
</evidence>
<dbReference type="Proteomes" id="UP000527143">
    <property type="component" value="Unassembled WGS sequence"/>
</dbReference>
<comment type="caution">
    <text evidence="1">The sequence shown here is derived from an EMBL/GenBank/DDBJ whole genome shotgun (WGS) entry which is preliminary data.</text>
</comment>
<dbReference type="AlphaFoldDB" id="A0A840YNL2"/>
<protein>
    <recommendedName>
        <fullName evidence="3">DUF2332 domain-containing protein</fullName>
    </recommendedName>
</protein>
<proteinExistence type="predicted"/>
<dbReference type="Pfam" id="PF10094">
    <property type="entry name" value="DUF2332"/>
    <property type="match status" value="1"/>
</dbReference>
<evidence type="ECO:0000313" key="2">
    <source>
        <dbReference type="Proteomes" id="UP000527143"/>
    </source>
</evidence>
<dbReference type="EMBL" id="JACIJF010000010">
    <property type="protein sequence ID" value="MBB5711876.1"/>
    <property type="molecule type" value="Genomic_DNA"/>
</dbReference>